<dbReference type="EMBL" id="SNWH01000002">
    <property type="protein sequence ID" value="TDO15288.1"/>
    <property type="molecule type" value="Genomic_DNA"/>
</dbReference>
<gene>
    <name evidence="2" type="ORF">DFO68_102120</name>
</gene>
<keyword evidence="1" id="KW-0732">Signal</keyword>
<dbReference type="RefSeq" id="WP_133481711.1">
    <property type="nucleotide sequence ID" value="NZ_SNWH01000002.1"/>
</dbReference>
<dbReference type="OrthoDB" id="6057843at2"/>
<evidence type="ECO:0000256" key="1">
    <source>
        <dbReference type="SAM" id="SignalP"/>
    </source>
</evidence>
<organism evidence="2 3">
    <name type="scientific">Halomonas ventosae</name>
    <dbReference type="NCBI Taxonomy" id="229007"/>
    <lineage>
        <taxon>Bacteria</taxon>
        <taxon>Pseudomonadati</taxon>
        <taxon>Pseudomonadota</taxon>
        <taxon>Gammaproteobacteria</taxon>
        <taxon>Oceanospirillales</taxon>
        <taxon>Halomonadaceae</taxon>
        <taxon>Halomonas</taxon>
    </lineage>
</organism>
<name>A0A4R6I2T5_9GAMM</name>
<comment type="caution">
    <text evidence="2">The sequence shown here is derived from an EMBL/GenBank/DDBJ whole genome shotgun (WGS) entry which is preliminary data.</text>
</comment>
<evidence type="ECO:0000313" key="3">
    <source>
        <dbReference type="Proteomes" id="UP000295150"/>
    </source>
</evidence>
<dbReference type="AlphaFoldDB" id="A0A4R6I2T5"/>
<accession>A0A4R6I2T5</accession>
<reference evidence="2 3" key="1">
    <citation type="submission" date="2019-03" db="EMBL/GenBank/DDBJ databases">
        <title>Freshwater and sediment microbial communities from various areas in North America, analyzing microbe dynamics in response to fracking.</title>
        <authorList>
            <person name="Lamendella R."/>
        </authorList>
    </citation>
    <scope>NUCLEOTIDE SEQUENCE [LARGE SCALE GENOMIC DNA]</scope>
    <source>
        <strain evidence="2 3">1_TX</strain>
    </source>
</reference>
<proteinExistence type="predicted"/>
<sequence>MKSILAPLTLAAALSLPVIASAAPVTFTTQLNRYGGNGAYLAYYVTDASGAYVGSLWMAGEKSKYYKDLTGWYRATGGDTAQVDGITGASVGEGQTLEFTLDLNDALFEQGYTLHVDAAVEDRRQSPREINIPLNRANAGELVRGRRYIASFKYEM</sequence>
<evidence type="ECO:0000313" key="2">
    <source>
        <dbReference type="EMBL" id="TDO15288.1"/>
    </source>
</evidence>
<keyword evidence="3" id="KW-1185">Reference proteome</keyword>
<protein>
    <submittedName>
        <fullName evidence="2">Uncharacterized protein DUF2271</fullName>
    </submittedName>
</protein>
<feature type="chain" id="PRO_5020247616" evidence="1">
    <location>
        <begin position="23"/>
        <end position="156"/>
    </location>
</feature>
<dbReference type="InterPro" id="IPR014469">
    <property type="entry name" value="DUF2271"/>
</dbReference>
<feature type="signal peptide" evidence="1">
    <location>
        <begin position="1"/>
        <end position="22"/>
    </location>
</feature>
<dbReference type="Pfam" id="PF10029">
    <property type="entry name" value="DUF2271"/>
    <property type="match status" value="1"/>
</dbReference>
<dbReference type="Proteomes" id="UP000295150">
    <property type="component" value="Unassembled WGS sequence"/>
</dbReference>